<organism evidence="1 2">
    <name type="scientific">Candidatus Accumulibacter cognatus</name>
    <dbReference type="NCBI Taxonomy" id="2954383"/>
    <lineage>
        <taxon>Bacteria</taxon>
        <taxon>Pseudomonadati</taxon>
        <taxon>Pseudomonadota</taxon>
        <taxon>Betaproteobacteria</taxon>
        <taxon>Candidatus Accumulibacter</taxon>
    </lineage>
</organism>
<dbReference type="EMBL" id="JDST02000118">
    <property type="protein sequence ID" value="KFB74897.1"/>
    <property type="molecule type" value="Genomic_DNA"/>
</dbReference>
<comment type="caution">
    <text evidence="1">The sequence shown here is derived from an EMBL/GenBank/DDBJ whole genome shotgun (WGS) entry which is preliminary data.</text>
</comment>
<accession>A0A080M0W1</accession>
<evidence type="ECO:0000313" key="2">
    <source>
        <dbReference type="Proteomes" id="UP000021315"/>
    </source>
</evidence>
<dbReference type="AlphaFoldDB" id="A0A080M0W1"/>
<keyword evidence="2" id="KW-1185">Reference proteome</keyword>
<proteinExistence type="predicted"/>
<dbReference type="Proteomes" id="UP000021315">
    <property type="component" value="Unassembled WGS sequence"/>
</dbReference>
<reference evidence="1" key="1">
    <citation type="submission" date="2014-02" db="EMBL/GenBank/DDBJ databases">
        <title>Expanding our view of genomic diversity in Candidatus Accumulibacter clades.</title>
        <authorList>
            <person name="Skennerton C.T."/>
            <person name="Barr J.J."/>
            <person name="Slater F.R."/>
            <person name="Bond P.L."/>
            <person name="Tyson G.W."/>
        </authorList>
    </citation>
    <scope>NUCLEOTIDE SEQUENCE [LARGE SCALE GENOMIC DNA]</scope>
</reference>
<sequence>MEYAGCEAGVILHKVAPDKLLLLPQSLPALVQRHIGAELYFSVSLDGLTVSTGKPGNGRLVNRVRVWDFN</sequence>
<gene>
    <name evidence="1" type="ORF">AW06_004109</name>
</gene>
<protein>
    <submittedName>
        <fullName evidence="1">Uncharacterized protein</fullName>
    </submittedName>
</protein>
<evidence type="ECO:0000313" key="1">
    <source>
        <dbReference type="EMBL" id="KFB74897.1"/>
    </source>
</evidence>
<name>A0A080M0W1_9PROT</name>